<dbReference type="CDD" id="cd00018">
    <property type="entry name" value="AP2"/>
    <property type="match status" value="1"/>
</dbReference>
<dbReference type="PRINTS" id="PR00367">
    <property type="entry name" value="ETHRSPELEMNT"/>
</dbReference>
<comment type="caution">
    <text evidence="7">The sequence shown here is derived from an EMBL/GenBank/DDBJ whole genome shotgun (WGS) entry which is preliminary data.</text>
</comment>
<dbReference type="EMBL" id="JBBNAE010000002">
    <property type="protein sequence ID" value="KAK9146986.1"/>
    <property type="molecule type" value="Genomic_DNA"/>
</dbReference>
<keyword evidence="2" id="KW-0805">Transcription regulation</keyword>
<dbReference type="SMART" id="SM00380">
    <property type="entry name" value="AP2"/>
    <property type="match status" value="1"/>
</dbReference>
<dbReference type="PROSITE" id="PS51032">
    <property type="entry name" value="AP2_ERF"/>
    <property type="match status" value="1"/>
</dbReference>
<dbReference type="Pfam" id="PF00847">
    <property type="entry name" value="AP2"/>
    <property type="match status" value="1"/>
</dbReference>
<evidence type="ECO:0000256" key="2">
    <source>
        <dbReference type="ARBA" id="ARBA00023015"/>
    </source>
</evidence>
<dbReference type="InterPro" id="IPR016177">
    <property type="entry name" value="DNA-bd_dom_sf"/>
</dbReference>
<evidence type="ECO:0000256" key="3">
    <source>
        <dbReference type="ARBA" id="ARBA00023125"/>
    </source>
</evidence>
<dbReference type="PANTHER" id="PTHR31190:SF142">
    <property type="entry name" value="ETHYLENE-RESPONSIVE TRANSCRIPTION FACTOR RAP2-3"/>
    <property type="match status" value="1"/>
</dbReference>
<dbReference type="PANTHER" id="PTHR31190">
    <property type="entry name" value="DNA-BINDING DOMAIN"/>
    <property type="match status" value="1"/>
</dbReference>
<evidence type="ECO:0000313" key="8">
    <source>
        <dbReference type="Proteomes" id="UP001417504"/>
    </source>
</evidence>
<reference evidence="7 8" key="1">
    <citation type="submission" date="2024-01" db="EMBL/GenBank/DDBJ databases">
        <title>Genome assemblies of Stephania.</title>
        <authorList>
            <person name="Yang L."/>
        </authorList>
    </citation>
    <scope>NUCLEOTIDE SEQUENCE [LARGE SCALE GENOMIC DNA]</scope>
    <source>
        <strain evidence="7">QJT</strain>
        <tissue evidence="7">Leaf</tissue>
    </source>
</reference>
<dbReference type="SUPFAM" id="SSF54171">
    <property type="entry name" value="DNA-binding domain"/>
    <property type="match status" value="1"/>
</dbReference>
<dbReference type="AlphaFoldDB" id="A0AAP0K6N7"/>
<dbReference type="Gene3D" id="3.30.730.10">
    <property type="entry name" value="AP2/ERF domain"/>
    <property type="match status" value="1"/>
</dbReference>
<gene>
    <name evidence="7" type="ORF">Sjap_006889</name>
</gene>
<keyword evidence="4" id="KW-0804">Transcription</keyword>
<dbReference type="GO" id="GO:0005634">
    <property type="term" value="C:nucleus"/>
    <property type="evidence" value="ECO:0007669"/>
    <property type="project" value="UniProtKB-SubCell"/>
</dbReference>
<protein>
    <recommendedName>
        <fullName evidence="6">AP2/ERF domain-containing protein</fullName>
    </recommendedName>
</protein>
<keyword evidence="8" id="KW-1185">Reference proteome</keyword>
<dbReference type="GO" id="GO:0009873">
    <property type="term" value="P:ethylene-activated signaling pathway"/>
    <property type="evidence" value="ECO:0007669"/>
    <property type="project" value="InterPro"/>
</dbReference>
<comment type="subcellular location">
    <subcellularLocation>
        <location evidence="1">Nucleus</location>
    </subcellularLocation>
</comment>
<feature type="domain" description="AP2/ERF" evidence="6">
    <location>
        <begin position="110"/>
        <end position="168"/>
    </location>
</feature>
<evidence type="ECO:0000256" key="1">
    <source>
        <dbReference type="ARBA" id="ARBA00004123"/>
    </source>
</evidence>
<evidence type="ECO:0000256" key="4">
    <source>
        <dbReference type="ARBA" id="ARBA00023163"/>
    </source>
</evidence>
<dbReference type="InterPro" id="IPR036955">
    <property type="entry name" value="AP2/ERF_dom_sf"/>
</dbReference>
<dbReference type="InterPro" id="IPR001471">
    <property type="entry name" value="AP2/ERF_dom"/>
</dbReference>
<name>A0AAP0K6N7_9MAGN</name>
<evidence type="ECO:0000259" key="6">
    <source>
        <dbReference type="PROSITE" id="PS51032"/>
    </source>
</evidence>
<evidence type="ECO:0000256" key="5">
    <source>
        <dbReference type="ARBA" id="ARBA00023242"/>
    </source>
</evidence>
<dbReference type="GO" id="GO:0003700">
    <property type="term" value="F:DNA-binding transcription factor activity"/>
    <property type="evidence" value="ECO:0007669"/>
    <property type="project" value="InterPro"/>
</dbReference>
<dbReference type="GO" id="GO:0003677">
    <property type="term" value="F:DNA binding"/>
    <property type="evidence" value="ECO:0007669"/>
    <property type="project" value="UniProtKB-KW"/>
</dbReference>
<accession>A0AAP0K6N7</accession>
<dbReference type="Proteomes" id="UP001417504">
    <property type="component" value="Unassembled WGS sequence"/>
</dbReference>
<organism evidence="7 8">
    <name type="scientific">Stephania japonica</name>
    <dbReference type="NCBI Taxonomy" id="461633"/>
    <lineage>
        <taxon>Eukaryota</taxon>
        <taxon>Viridiplantae</taxon>
        <taxon>Streptophyta</taxon>
        <taxon>Embryophyta</taxon>
        <taxon>Tracheophyta</taxon>
        <taxon>Spermatophyta</taxon>
        <taxon>Magnoliopsida</taxon>
        <taxon>Ranunculales</taxon>
        <taxon>Menispermaceae</taxon>
        <taxon>Menispermoideae</taxon>
        <taxon>Cissampelideae</taxon>
        <taxon>Stephania</taxon>
    </lineage>
</organism>
<evidence type="ECO:0000313" key="7">
    <source>
        <dbReference type="EMBL" id="KAK9146986.1"/>
    </source>
</evidence>
<keyword evidence="5" id="KW-0539">Nucleus</keyword>
<proteinExistence type="predicted"/>
<sequence>MCGGPIISDFIATAKGGRMLAMEDNIWLEFISNTNNNQFQLDLNYNTTLNNQARSIQFINVDDTTINNKLNHTTNELNKEMATTRTKVGKSKTVAKEREKMKSSGCRKNVYRGVRRRPWGKWAAEIRDPYKGVRVWLGTYATAEEAARAYDAAAKRIRELKRKFSNLESFLGLEEADESGPSRNELELMDELLSLDSSFYVL</sequence>
<dbReference type="InterPro" id="IPR044808">
    <property type="entry name" value="ERF_plant"/>
</dbReference>
<keyword evidence="3" id="KW-0238">DNA-binding</keyword>